<feature type="transmembrane region" description="Helical" evidence="1">
    <location>
        <begin position="12"/>
        <end position="34"/>
    </location>
</feature>
<sequence>MLITEQNKRRNAGFTLIEMMITVAIVAILAAIAYPSYQQYVLRANRTEAQALLNDAAARQERYFAQNNTYVTAQSDIGKLQLKNTTGSGNDTVVKSETDKYKLTVSNPNGSGGYLLTATPQGSQTADTACGNLTLNAIGTRGVSASGADPKNCWK</sequence>
<keyword evidence="3" id="KW-1185">Reference proteome</keyword>
<keyword evidence="1" id="KW-0472">Membrane</keyword>
<gene>
    <name evidence="2" type="ORF">SAMN05216287_1577</name>
</gene>
<name>A0A1H2WKE1_9PSED</name>
<dbReference type="PROSITE" id="PS00409">
    <property type="entry name" value="PROKAR_NTER_METHYL"/>
    <property type="match status" value="1"/>
</dbReference>
<dbReference type="SUPFAM" id="SSF54523">
    <property type="entry name" value="Pili subunits"/>
    <property type="match status" value="1"/>
</dbReference>
<reference evidence="3" key="1">
    <citation type="submission" date="2016-10" db="EMBL/GenBank/DDBJ databases">
        <authorList>
            <person name="Varghese N."/>
            <person name="Submissions S."/>
        </authorList>
    </citation>
    <scope>NUCLEOTIDE SEQUENCE [LARGE SCALE GENOMIC DNA]</scope>
    <source>
        <strain evidence="3">NRRL B-59562</strain>
    </source>
</reference>
<dbReference type="STRING" id="1007099.SAMN05216287_1577"/>
<dbReference type="InterPro" id="IPR045584">
    <property type="entry name" value="Pilin-like"/>
</dbReference>
<evidence type="ECO:0000313" key="2">
    <source>
        <dbReference type="EMBL" id="SDW80946.1"/>
    </source>
</evidence>
<dbReference type="PANTHER" id="PTHR30093">
    <property type="entry name" value="GENERAL SECRETION PATHWAY PROTEIN G"/>
    <property type="match status" value="1"/>
</dbReference>
<dbReference type="NCBIfam" id="TIGR02532">
    <property type="entry name" value="IV_pilin_GFxxxE"/>
    <property type="match status" value="1"/>
</dbReference>
<protein>
    <submittedName>
        <fullName evidence="2">Type IV pilus assembly protein PilE</fullName>
    </submittedName>
</protein>
<dbReference type="AlphaFoldDB" id="A0A1H2WKE1"/>
<dbReference type="EMBL" id="FNNU01000002">
    <property type="protein sequence ID" value="SDW80946.1"/>
    <property type="molecule type" value="Genomic_DNA"/>
</dbReference>
<organism evidence="2 3">
    <name type="scientific">Pseudomonas kuykendallii</name>
    <dbReference type="NCBI Taxonomy" id="1007099"/>
    <lineage>
        <taxon>Bacteria</taxon>
        <taxon>Pseudomonadati</taxon>
        <taxon>Pseudomonadota</taxon>
        <taxon>Gammaproteobacteria</taxon>
        <taxon>Pseudomonadales</taxon>
        <taxon>Pseudomonadaceae</taxon>
        <taxon>Pseudomonas</taxon>
    </lineage>
</organism>
<dbReference type="InterPro" id="IPR012902">
    <property type="entry name" value="N_methyl_site"/>
</dbReference>
<dbReference type="Proteomes" id="UP000243778">
    <property type="component" value="Unassembled WGS sequence"/>
</dbReference>
<keyword evidence="1" id="KW-1133">Transmembrane helix</keyword>
<dbReference type="InterPro" id="IPR031982">
    <property type="entry name" value="PilE-like"/>
</dbReference>
<dbReference type="OrthoDB" id="5296638at2"/>
<dbReference type="Pfam" id="PF16732">
    <property type="entry name" value="ComP_DUS"/>
    <property type="match status" value="1"/>
</dbReference>
<dbReference type="Pfam" id="PF07963">
    <property type="entry name" value="N_methyl"/>
    <property type="match status" value="1"/>
</dbReference>
<keyword evidence="1" id="KW-0812">Transmembrane</keyword>
<dbReference type="GO" id="GO:0043683">
    <property type="term" value="P:type IV pilus assembly"/>
    <property type="evidence" value="ECO:0007669"/>
    <property type="project" value="InterPro"/>
</dbReference>
<proteinExistence type="predicted"/>
<dbReference type="Gene3D" id="3.30.700.10">
    <property type="entry name" value="Glycoprotein, Type 4 Pilin"/>
    <property type="match status" value="1"/>
</dbReference>
<dbReference type="RefSeq" id="WP_090226250.1">
    <property type="nucleotide sequence ID" value="NZ_FNNU01000002.1"/>
</dbReference>
<dbReference type="PANTHER" id="PTHR30093:SF47">
    <property type="entry name" value="TYPE IV PILUS NON-CORE MINOR PILIN PILE"/>
    <property type="match status" value="1"/>
</dbReference>
<accession>A0A1H2WKE1</accession>
<evidence type="ECO:0000256" key="1">
    <source>
        <dbReference type="SAM" id="Phobius"/>
    </source>
</evidence>
<evidence type="ECO:0000313" key="3">
    <source>
        <dbReference type="Proteomes" id="UP000243778"/>
    </source>
</evidence>